<name>W0AGM5_9SPHN</name>
<reference evidence="1 2" key="1">
    <citation type="submission" date="2013-07" db="EMBL/GenBank/DDBJ databases">
        <title>Completed genome of Sphingomonas sanxanigenens NX02.</title>
        <authorList>
            <person name="Ma T."/>
            <person name="Huang H."/>
            <person name="Wu M."/>
            <person name="Li X."/>
            <person name="Li G."/>
        </authorList>
    </citation>
    <scope>NUCLEOTIDE SEQUENCE [LARGE SCALE GENOMIC DNA]</scope>
    <source>
        <strain evidence="1 2">NX02</strain>
    </source>
</reference>
<dbReference type="KEGG" id="ssan:NX02_27265"/>
<dbReference type="STRING" id="1123269.NX02_27265"/>
<dbReference type="EMBL" id="CP006644">
    <property type="protein sequence ID" value="AHE57039.1"/>
    <property type="molecule type" value="Genomic_DNA"/>
</dbReference>
<evidence type="ECO:0000313" key="2">
    <source>
        <dbReference type="Proteomes" id="UP000018851"/>
    </source>
</evidence>
<keyword evidence="2" id="KW-1185">Reference proteome</keyword>
<dbReference type="Proteomes" id="UP000018851">
    <property type="component" value="Chromosome"/>
</dbReference>
<dbReference type="AlphaFoldDB" id="W0AGM5"/>
<sequence>MQGHCVRQGTKFGCVDALARSIDRCKTRDRLTTTRYIDRVSGLNAIDQFAQMRLRVCETYPVHDDLLTILIVI</sequence>
<evidence type="ECO:0000313" key="1">
    <source>
        <dbReference type="EMBL" id="AHE57039.1"/>
    </source>
</evidence>
<protein>
    <submittedName>
        <fullName evidence="1">Uncharacterized protein</fullName>
    </submittedName>
</protein>
<proteinExistence type="predicted"/>
<dbReference type="HOGENOM" id="CLU_2702943_0_0_5"/>
<accession>W0AGM5</accession>
<gene>
    <name evidence="1" type="ORF">NX02_27265</name>
</gene>
<organism evidence="1 2">
    <name type="scientific">Sphingomonas sanxanigenens DSM 19645 = NX02</name>
    <dbReference type="NCBI Taxonomy" id="1123269"/>
    <lineage>
        <taxon>Bacteria</taxon>
        <taxon>Pseudomonadati</taxon>
        <taxon>Pseudomonadota</taxon>
        <taxon>Alphaproteobacteria</taxon>
        <taxon>Sphingomonadales</taxon>
        <taxon>Sphingomonadaceae</taxon>
        <taxon>Sphingomonas</taxon>
    </lineage>
</organism>